<dbReference type="PATRIC" id="fig|1029756.8.peg.113"/>
<evidence type="ECO:0000313" key="3">
    <source>
        <dbReference type="Proteomes" id="UP000018542"/>
    </source>
</evidence>
<evidence type="ECO:0000313" key="2">
    <source>
        <dbReference type="EMBL" id="AHB47220.1"/>
    </source>
</evidence>
<keyword evidence="3" id="KW-1185">Reference proteome</keyword>
<dbReference type="HOGENOM" id="CLU_112041_1_0_5"/>
<dbReference type="RefSeq" id="WP_023785554.1">
    <property type="nucleotide sequence ID" value="NC_022997.1"/>
</dbReference>
<name>V5SAH3_9HYPH</name>
<proteinExistence type="predicted"/>
<protein>
    <recommendedName>
        <fullName evidence="4">DUF1178 family protein</fullName>
    </recommendedName>
</protein>
<dbReference type="AlphaFoldDB" id="V5SAH3"/>
<accession>V5SAH3</accession>
<feature type="region of interest" description="Disordered" evidence="1">
    <location>
        <begin position="56"/>
        <end position="77"/>
    </location>
</feature>
<dbReference type="PIRSF" id="PIRSF032131">
    <property type="entry name" value="UCP032131"/>
    <property type="match status" value="1"/>
</dbReference>
<dbReference type="Pfam" id="PF06676">
    <property type="entry name" value="DUF1178"/>
    <property type="match status" value="1"/>
</dbReference>
<evidence type="ECO:0008006" key="4">
    <source>
        <dbReference type="Google" id="ProtNLM"/>
    </source>
</evidence>
<gene>
    <name evidence="2" type="ORF">W911_00520</name>
</gene>
<dbReference type="STRING" id="1029756.W911_00520"/>
<dbReference type="OrthoDB" id="9799894at2"/>
<organism evidence="2 3">
    <name type="scientific">Hyphomicrobium nitrativorans NL23</name>
    <dbReference type="NCBI Taxonomy" id="1029756"/>
    <lineage>
        <taxon>Bacteria</taxon>
        <taxon>Pseudomonadati</taxon>
        <taxon>Pseudomonadota</taxon>
        <taxon>Alphaproteobacteria</taxon>
        <taxon>Hyphomicrobiales</taxon>
        <taxon>Hyphomicrobiaceae</taxon>
        <taxon>Hyphomicrobium</taxon>
    </lineage>
</organism>
<dbReference type="KEGG" id="hni:W911_00520"/>
<dbReference type="EMBL" id="CP006912">
    <property type="protein sequence ID" value="AHB47220.1"/>
    <property type="molecule type" value="Genomic_DNA"/>
</dbReference>
<sequence length="151" mass="16581">MIKFTLQCRDGHEFEGWFRNGAAYEAQVAAAQIACPHCGSHSIDKAIMAPAVARRGADVAASPNTSTAHQSDDPANAPLHALHRRLRELRDEIHSKAEYVGGKFAEEARRIHFEESPPRGIYGEASSDEARELAEDGIPFLPVPRLPEDLN</sequence>
<reference evidence="2 3" key="1">
    <citation type="journal article" date="2014" name="Genome Announc.">
        <title>Complete Genome Sequence of Hyphomicrobium nitrativorans Strain NL23, a Denitrifying Bacterium Isolated from Biofilm of a Methanol-Fed Denitrification System Treating Seawater at the Montreal Biodome.</title>
        <authorList>
            <person name="Martineau C."/>
            <person name="Villeneuve C."/>
            <person name="Mauffrey F."/>
            <person name="Villemur R."/>
        </authorList>
    </citation>
    <scope>NUCLEOTIDE SEQUENCE [LARGE SCALE GENOMIC DNA]</scope>
    <source>
        <strain evidence="2">NL23</strain>
    </source>
</reference>
<evidence type="ECO:0000256" key="1">
    <source>
        <dbReference type="SAM" id="MobiDB-lite"/>
    </source>
</evidence>
<dbReference type="Proteomes" id="UP000018542">
    <property type="component" value="Chromosome"/>
</dbReference>
<dbReference type="InterPro" id="IPR009562">
    <property type="entry name" value="DUF1178"/>
</dbReference>